<proteinExistence type="predicted"/>
<keyword evidence="2" id="KW-1185">Reference proteome</keyword>
<accession>A0A427YKR9</accession>
<comment type="caution">
    <text evidence="1">The sequence shown here is derived from an EMBL/GenBank/DDBJ whole genome shotgun (WGS) entry which is preliminary data.</text>
</comment>
<evidence type="ECO:0000313" key="1">
    <source>
        <dbReference type="EMBL" id="RSH91702.1"/>
    </source>
</evidence>
<name>A0A427YKR9_9TREE</name>
<dbReference type="Proteomes" id="UP000279259">
    <property type="component" value="Unassembled WGS sequence"/>
</dbReference>
<dbReference type="STRING" id="1890683.A0A427YKR9"/>
<sequence>MRAAIKGGPALTLQHFVLQSSILHAYRAAVRATRPLPDVKTRRETLDWLRSDLERLRLVNDLEVLRTGLSNFQRTIKTTMGPSLGLTGPSPEFAAKLVGRGGHRT</sequence>
<evidence type="ECO:0000313" key="2">
    <source>
        <dbReference type="Proteomes" id="UP000279259"/>
    </source>
</evidence>
<dbReference type="OrthoDB" id="74240at2759"/>
<dbReference type="EMBL" id="RSCD01000007">
    <property type="protein sequence ID" value="RSH91702.1"/>
    <property type="molecule type" value="Genomic_DNA"/>
</dbReference>
<gene>
    <name evidence="1" type="ORF">EHS25_009071</name>
</gene>
<organism evidence="1 2">
    <name type="scientific">Saitozyma podzolica</name>
    <dbReference type="NCBI Taxonomy" id="1890683"/>
    <lineage>
        <taxon>Eukaryota</taxon>
        <taxon>Fungi</taxon>
        <taxon>Dikarya</taxon>
        <taxon>Basidiomycota</taxon>
        <taxon>Agaricomycotina</taxon>
        <taxon>Tremellomycetes</taxon>
        <taxon>Tremellales</taxon>
        <taxon>Trimorphomycetaceae</taxon>
        <taxon>Saitozyma</taxon>
    </lineage>
</organism>
<reference evidence="1 2" key="1">
    <citation type="submission" date="2018-11" db="EMBL/GenBank/DDBJ databases">
        <title>Genome sequence of Saitozyma podzolica DSM 27192.</title>
        <authorList>
            <person name="Aliyu H."/>
            <person name="Gorte O."/>
            <person name="Ochsenreither K."/>
        </authorList>
    </citation>
    <scope>NUCLEOTIDE SEQUENCE [LARGE SCALE GENOMIC DNA]</scope>
    <source>
        <strain evidence="1 2">DSM 27192</strain>
    </source>
</reference>
<evidence type="ECO:0008006" key="3">
    <source>
        <dbReference type="Google" id="ProtNLM"/>
    </source>
</evidence>
<protein>
    <recommendedName>
        <fullName evidence="3">Mitochondrial zinc maintenance protein 1, mitochondrial</fullName>
    </recommendedName>
</protein>
<dbReference type="AlphaFoldDB" id="A0A427YKR9"/>